<evidence type="ECO:0000313" key="7">
    <source>
        <dbReference type="RefSeq" id="XP_031386163.1"/>
    </source>
</evidence>
<proteinExistence type="predicted"/>
<keyword evidence="4" id="KW-0862">Zinc</keyword>
<dbReference type="SUPFAM" id="SSF57903">
    <property type="entry name" value="FYVE/PHD zinc finger"/>
    <property type="match status" value="1"/>
</dbReference>
<keyword evidence="2" id="KW-0677">Repeat</keyword>
<dbReference type="AlphaFoldDB" id="A0A6P8D3V5"/>
<dbReference type="RefSeq" id="XP_031386163.1">
    <property type="nucleotide sequence ID" value="XM_031530303.1"/>
</dbReference>
<gene>
    <name evidence="7" type="primary">LOC116199795</name>
</gene>
<evidence type="ECO:0000313" key="6">
    <source>
        <dbReference type="Proteomes" id="UP000515151"/>
    </source>
</evidence>
<dbReference type="Proteomes" id="UP000515151">
    <property type="component" value="Chromosome 1"/>
</dbReference>
<feature type="domain" description="Zinc finger PHD-type" evidence="5">
    <location>
        <begin position="132"/>
        <end position="198"/>
    </location>
</feature>
<protein>
    <submittedName>
        <fullName evidence="7">Uncharacterized protein LOC116199795 isoform X1</fullName>
    </submittedName>
</protein>
<name>A0A6P8D3V5_PUNGR</name>
<keyword evidence="1" id="KW-0479">Metal-binding</keyword>
<evidence type="ECO:0000256" key="2">
    <source>
        <dbReference type="ARBA" id="ARBA00022737"/>
    </source>
</evidence>
<dbReference type="Pfam" id="PF03107">
    <property type="entry name" value="C1_2"/>
    <property type="match status" value="1"/>
</dbReference>
<accession>A0A6P8D3V5</accession>
<dbReference type="InterPro" id="IPR013083">
    <property type="entry name" value="Znf_RING/FYVE/PHD"/>
</dbReference>
<evidence type="ECO:0000256" key="3">
    <source>
        <dbReference type="ARBA" id="ARBA00022771"/>
    </source>
</evidence>
<evidence type="ECO:0000256" key="4">
    <source>
        <dbReference type="ARBA" id="ARBA00022833"/>
    </source>
</evidence>
<dbReference type="GeneID" id="116199795"/>
<dbReference type="InterPro" id="IPR001965">
    <property type="entry name" value="Znf_PHD"/>
</dbReference>
<dbReference type="OrthoDB" id="1884766at2759"/>
<reference evidence="6" key="1">
    <citation type="journal article" date="2020" name="Plant Biotechnol. J.">
        <title>The pomegranate (Punica granatum L.) draft genome dissects genetic divergence between soft- and hard-seeded cultivars.</title>
        <authorList>
            <person name="Luo X."/>
            <person name="Li H."/>
            <person name="Wu Z."/>
            <person name="Yao W."/>
            <person name="Zhao P."/>
            <person name="Cao D."/>
            <person name="Yu H."/>
            <person name="Li K."/>
            <person name="Poudel K."/>
            <person name="Zhao D."/>
            <person name="Zhang F."/>
            <person name="Xia X."/>
            <person name="Chen L."/>
            <person name="Wang Q."/>
            <person name="Jing D."/>
            <person name="Cao S."/>
        </authorList>
    </citation>
    <scope>NUCLEOTIDE SEQUENCE [LARGE SCALE GENOMIC DNA]</scope>
    <source>
        <strain evidence="6">cv. Tunisia</strain>
    </source>
</reference>
<feature type="domain" description="Zinc finger PHD-type" evidence="5">
    <location>
        <begin position="31"/>
        <end position="84"/>
    </location>
</feature>
<dbReference type="InterPro" id="IPR053192">
    <property type="entry name" value="Vacuole_Formation_Reg"/>
</dbReference>
<evidence type="ECO:0000259" key="5">
    <source>
        <dbReference type="SMART" id="SM00249"/>
    </source>
</evidence>
<dbReference type="GO" id="GO:0008270">
    <property type="term" value="F:zinc ion binding"/>
    <property type="evidence" value="ECO:0007669"/>
    <property type="project" value="UniProtKB-KW"/>
</dbReference>
<dbReference type="SMART" id="SM00249">
    <property type="entry name" value="PHD"/>
    <property type="match status" value="2"/>
</dbReference>
<keyword evidence="6" id="KW-1185">Reference proteome</keyword>
<dbReference type="InterPro" id="IPR004146">
    <property type="entry name" value="DC1"/>
</dbReference>
<evidence type="ECO:0000256" key="1">
    <source>
        <dbReference type="ARBA" id="ARBA00022723"/>
    </source>
</evidence>
<keyword evidence="3" id="KW-0863">Zinc-finger</keyword>
<dbReference type="Gene3D" id="3.30.40.10">
    <property type="entry name" value="Zinc/RING finger domain, C3HC4 (zinc finger)"/>
    <property type="match status" value="1"/>
</dbReference>
<sequence length="309" mass="35205">MKFRHPYHEHPLRICENLGAATGIDGEVVVACRVCDGLIEGSSAIGCEDCSHYMHFSCCKLNHPLHAQHPLIPKEGLYGCQICSVSTILSHGCSDSCDFRLCNYCVRLVPPWKFELEGHPFFLVESKNMPGTCLTCGEHSNTMMFKCMSPRCTECFHVQCVPFPLPESIKHPNHWHPLTYTESFVDPNIIGCYCDACEEERDPKIPVYLCEDCNFTSDVTCALTQMRLFFILAQVSPPLIAEWEARTYQSGQANRQGDPRHVHEIKQKIARLRRDEERLTWCLERIVQELNKAEGRHAKYVASRVQSGK</sequence>
<dbReference type="PANTHER" id="PTHR32410">
    <property type="entry name" value="CYSTEINE/HISTIDINE-RICH C1 DOMAIN FAMILY PROTEIN"/>
    <property type="match status" value="1"/>
</dbReference>
<organism evidence="6 7">
    <name type="scientific">Punica granatum</name>
    <name type="common">Pomegranate</name>
    <dbReference type="NCBI Taxonomy" id="22663"/>
    <lineage>
        <taxon>Eukaryota</taxon>
        <taxon>Viridiplantae</taxon>
        <taxon>Streptophyta</taxon>
        <taxon>Embryophyta</taxon>
        <taxon>Tracheophyta</taxon>
        <taxon>Spermatophyta</taxon>
        <taxon>Magnoliopsida</taxon>
        <taxon>eudicotyledons</taxon>
        <taxon>Gunneridae</taxon>
        <taxon>Pentapetalae</taxon>
        <taxon>rosids</taxon>
        <taxon>malvids</taxon>
        <taxon>Myrtales</taxon>
        <taxon>Lythraceae</taxon>
        <taxon>Punica</taxon>
    </lineage>
</organism>
<dbReference type="InterPro" id="IPR011011">
    <property type="entry name" value="Znf_FYVE_PHD"/>
</dbReference>
<dbReference type="PANTHER" id="PTHR32410:SF203">
    <property type="entry name" value="CYSTEINE_HISTIDINE-RICH C1 DOMAIN FAMILY PROTEIN"/>
    <property type="match status" value="1"/>
</dbReference>
<dbReference type="SUPFAM" id="SSF57889">
    <property type="entry name" value="Cysteine-rich domain"/>
    <property type="match status" value="2"/>
</dbReference>
<reference evidence="7" key="2">
    <citation type="submission" date="2025-08" db="UniProtKB">
        <authorList>
            <consortium name="RefSeq"/>
        </authorList>
    </citation>
    <scope>IDENTIFICATION</scope>
    <source>
        <tissue evidence="7">Leaf</tissue>
    </source>
</reference>
<dbReference type="InterPro" id="IPR046349">
    <property type="entry name" value="C1-like_sf"/>
</dbReference>